<sequence>MEFTSLKKLAGLSTTSDARKAQIARAFCDPDTHTCCLLTTYACGAFGLNLHGACARVVLLETPPNQSAVWPAGGRVHRLGQQEPQMVWFLSRHLVVRHNDQAPMAIP</sequence>
<comment type="caution">
    <text evidence="1">The sequence shown here is derived from an EMBL/GenBank/DDBJ whole genome shotgun (WGS) entry which is preliminary data.</text>
</comment>
<keyword evidence="1" id="KW-0378">Hydrolase</keyword>
<evidence type="ECO:0000313" key="2">
    <source>
        <dbReference type="Proteomes" id="UP000452235"/>
    </source>
</evidence>
<keyword evidence="1" id="KW-0067">ATP-binding</keyword>
<evidence type="ECO:0000313" key="1">
    <source>
        <dbReference type="EMBL" id="GFF15864.1"/>
    </source>
</evidence>
<dbReference type="EMBL" id="BLJY01000005">
    <property type="protein sequence ID" value="GFF15864.1"/>
    <property type="molecule type" value="Genomic_DNA"/>
</dbReference>
<keyword evidence="1" id="KW-0347">Helicase</keyword>
<dbReference type="Proteomes" id="UP000452235">
    <property type="component" value="Unassembled WGS sequence"/>
</dbReference>
<protein>
    <submittedName>
        <fullName evidence="1">Helicase, C-terminal</fullName>
    </submittedName>
</protein>
<gene>
    <name evidence="1" type="ORF">ATEIFO6365_0005005400</name>
</gene>
<organism evidence="1 2">
    <name type="scientific">Aspergillus terreus</name>
    <dbReference type="NCBI Taxonomy" id="33178"/>
    <lineage>
        <taxon>Eukaryota</taxon>
        <taxon>Fungi</taxon>
        <taxon>Dikarya</taxon>
        <taxon>Ascomycota</taxon>
        <taxon>Pezizomycotina</taxon>
        <taxon>Eurotiomycetes</taxon>
        <taxon>Eurotiomycetidae</taxon>
        <taxon>Eurotiales</taxon>
        <taxon>Aspergillaceae</taxon>
        <taxon>Aspergillus</taxon>
        <taxon>Aspergillus subgen. Circumdati</taxon>
    </lineage>
</organism>
<proteinExistence type="predicted"/>
<dbReference type="Gene3D" id="3.40.50.300">
    <property type="entry name" value="P-loop containing nucleotide triphosphate hydrolases"/>
    <property type="match status" value="1"/>
</dbReference>
<keyword evidence="1" id="KW-0547">Nucleotide-binding</keyword>
<name>A0A5M3Z1C0_ASPTE</name>
<dbReference type="GO" id="GO:0004386">
    <property type="term" value="F:helicase activity"/>
    <property type="evidence" value="ECO:0007669"/>
    <property type="project" value="UniProtKB-KW"/>
</dbReference>
<dbReference type="OrthoDB" id="2117591at2759"/>
<dbReference type="SUPFAM" id="SSF52540">
    <property type="entry name" value="P-loop containing nucleoside triphosphate hydrolases"/>
    <property type="match status" value="1"/>
</dbReference>
<dbReference type="AlphaFoldDB" id="A0A5M3Z1C0"/>
<accession>A0A5M3Z1C0</accession>
<reference evidence="1 2" key="1">
    <citation type="submission" date="2020-01" db="EMBL/GenBank/DDBJ databases">
        <title>Aspergillus terreus IFO 6365 whole genome shotgun sequence.</title>
        <authorList>
            <person name="Kanamasa S."/>
            <person name="Takahashi H."/>
        </authorList>
    </citation>
    <scope>NUCLEOTIDE SEQUENCE [LARGE SCALE GENOMIC DNA]</scope>
    <source>
        <strain evidence="1 2">IFO 6365</strain>
    </source>
</reference>
<dbReference type="InterPro" id="IPR027417">
    <property type="entry name" value="P-loop_NTPase"/>
</dbReference>
<keyword evidence="2" id="KW-1185">Reference proteome</keyword>